<keyword evidence="8 10" id="KW-0472">Membrane</keyword>
<proteinExistence type="inferred from homology"/>
<reference evidence="11" key="1">
    <citation type="submission" date="2023-03" db="UniProtKB">
        <authorList>
            <consortium name="EnsemblPlants"/>
        </authorList>
    </citation>
    <scope>IDENTIFICATION</scope>
</reference>
<evidence type="ECO:0000313" key="11">
    <source>
        <dbReference type="EnsemblPlants" id="MELO3C033076.2.1"/>
    </source>
</evidence>
<sequence length="218" mass="24458">MESYYEKHESFIDSLFDDFLTQDLPVNLCKILPCDLNTVLSLSIQSRIKGDGSHRQLSSTIKFNIGKSLSQVPTHHLFSDVAVFGDTNLELPSVLSNFSVVEVHKDIGLNILSHNKNLLDFTVDLPLHSRYPRLDESGYVEVRLKAPDLFLQCSIQEKPLNRSCLFKLETDDEEADLTWSIPAGKRSDAGIVSVVTFVSALVSVLCIVFSTQVRQPKF</sequence>
<evidence type="ECO:0000256" key="2">
    <source>
        <dbReference type="ARBA" id="ARBA00004687"/>
    </source>
</evidence>
<keyword evidence="5 10" id="KW-0812">Transmembrane</keyword>
<keyword evidence="4" id="KW-0337">GPI-anchor biosynthesis</keyword>
<evidence type="ECO:0000256" key="6">
    <source>
        <dbReference type="ARBA" id="ARBA00022824"/>
    </source>
</evidence>
<name>A0A9I9EGA3_CUCME</name>
<keyword evidence="6" id="KW-0256">Endoplasmic reticulum</keyword>
<comment type="pathway">
    <text evidence="2">Glycolipid biosynthesis; glycosylphosphatidylinositol-anchor biosynthesis.</text>
</comment>
<accession>A0A9I9EGA3</accession>
<dbReference type="InterPro" id="IPR040039">
    <property type="entry name" value="PIGX"/>
</dbReference>
<organism evidence="11">
    <name type="scientific">Cucumis melo</name>
    <name type="common">Muskmelon</name>
    <dbReference type="NCBI Taxonomy" id="3656"/>
    <lineage>
        <taxon>Eukaryota</taxon>
        <taxon>Viridiplantae</taxon>
        <taxon>Streptophyta</taxon>
        <taxon>Embryophyta</taxon>
        <taxon>Tracheophyta</taxon>
        <taxon>Spermatophyta</taxon>
        <taxon>Magnoliopsida</taxon>
        <taxon>eudicotyledons</taxon>
        <taxon>Gunneridae</taxon>
        <taxon>Pentapetalae</taxon>
        <taxon>rosids</taxon>
        <taxon>fabids</taxon>
        <taxon>Cucurbitales</taxon>
        <taxon>Cucurbitaceae</taxon>
        <taxon>Benincaseae</taxon>
        <taxon>Cucumis</taxon>
    </lineage>
</organism>
<evidence type="ECO:0000256" key="10">
    <source>
        <dbReference type="SAM" id="Phobius"/>
    </source>
</evidence>
<dbReference type="SMART" id="SM00780">
    <property type="entry name" value="PIG-X"/>
    <property type="match status" value="1"/>
</dbReference>
<comment type="subcellular location">
    <subcellularLocation>
        <location evidence="1">Endoplasmic reticulum membrane</location>
        <topology evidence="1">Single-pass membrane protein</topology>
    </subcellularLocation>
</comment>
<dbReference type="GO" id="GO:0005789">
    <property type="term" value="C:endoplasmic reticulum membrane"/>
    <property type="evidence" value="ECO:0007669"/>
    <property type="project" value="UniProtKB-SubCell"/>
</dbReference>
<feature type="transmembrane region" description="Helical" evidence="10">
    <location>
        <begin position="189"/>
        <end position="209"/>
    </location>
</feature>
<dbReference type="Gramene" id="MELO3C033076.2.1">
    <property type="protein sequence ID" value="MELO3C033076.2.1"/>
    <property type="gene ID" value="MELO3C033076.2"/>
</dbReference>
<dbReference type="AlphaFoldDB" id="A0A9I9EGA3"/>
<keyword evidence="7 10" id="KW-1133">Transmembrane helix</keyword>
<protein>
    <recommendedName>
        <fullName evidence="12">Phosphatidylinositol-glycan biosynthesis class X protein</fullName>
    </recommendedName>
</protein>
<evidence type="ECO:0000256" key="4">
    <source>
        <dbReference type="ARBA" id="ARBA00022502"/>
    </source>
</evidence>
<evidence type="ECO:0000256" key="9">
    <source>
        <dbReference type="ARBA" id="ARBA00023180"/>
    </source>
</evidence>
<dbReference type="EnsemblPlants" id="MELO3C033076.2.1">
    <property type="protein sequence ID" value="MELO3C033076.2.1"/>
    <property type="gene ID" value="MELO3C033076.2"/>
</dbReference>
<evidence type="ECO:0000256" key="5">
    <source>
        <dbReference type="ARBA" id="ARBA00022692"/>
    </source>
</evidence>
<dbReference type="PANTHER" id="PTHR28650:SF1">
    <property type="entry name" value="PHOSPHATIDYLINOSITOL-GLYCAN BIOSYNTHESIS CLASS X PROTEIN"/>
    <property type="match status" value="1"/>
</dbReference>
<dbReference type="PANTHER" id="PTHR28650">
    <property type="entry name" value="PHOSPHATIDYLINOSITOL-GLYCAN BIOSYNTHESIS CLASS X PROTEIN"/>
    <property type="match status" value="1"/>
</dbReference>
<keyword evidence="9" id="KW-0325">Glycoprotein</keyword>
<evidence type="ECO:0008006" key="12">
    <source>
        <dbReference type="Google" id="ProtNLM"/>
    </source>
</evidence>
<evidence type="ECO:0000256" key="7">
    <source>
        <dbReference type="ARBA" id="ARBA00022989"/>
    </source>
</evidence>
<dbReference type="GO" id="GO:0006506">
    <property type="term" value="P:GPI anchor biosynthetic process"/>
    <property type="evidence" value="ECO:0007669"/>
    <property type="project" value="UniProtKB-KW"/>
</dbReference>
<dbReference type="InterPro" id="IPR013233">
    <property type="entry name" value="PIG-X/PBN1"/>
</dbReference>
<evidence type="ECO:0000256" key="8">
    <source>
        <dbReference type="ARBA" id="ARBA00023136"/>
    </source>
</evidence>
<evidence type="ECO:0000256" key="1">
    <source>
        <dbReference type="ARBA" id="ARBA00004389"/>
    </source>
</evidence>
<dbReference type="Pfam" id="PF08320">
    <property type="entry name" value="PIG-X"/>
    <property type="match status" value="1"/>
</dbReference>
<evidence type="ECO:0000256" key="3">
    <source>
        <dbReference type="ARBA" id="ARBA00010345"/>
    </source>
</evidence>
<comment type="similarity">
    <text evidence="3">Belongs to the PIGX family.</text>
</comment>